<keyword evidence="2" id="KW-1185">Reference proteome</keyword>
<dbReference type="GO" id="GO:0005840">
    <property type="term" value="C:ribosome"/>
    <property type="evidence" value="ECO:0007669"/>
    <property type="project" value="UniProtKB-KW"/>
</dbReference>
<evidence type="ECO:0000313" key="1">
    <source>
        <dbReference type="EMBL" id="KYQ53290.1"/>
    </source>
</evidence>
<accession>A0A151WZG2</accession>
<reference evidence="1 2" key="1">
    <citation type="submission" date="2015-09" db="EMBL/GenBank/DDBJ databases">
        <title>Trachymyrmex zeteki WGS genome.</title>
        <authorList>
            <person name="Nygaard S."/>
            <person name="Hu H."/>
            <person name="Boomsma J."/>
            <person name="Zhang G."/>
        </authorList>
    </citation>
    <scope>NUCLEOTIDE SEQUENCE [LARGE SCALE GENOMIC DNA]</scope>
    <source>
        <strain evidence="1">Tzet28-1</strain>
        <tissue evidence="1">Whole body</tissue>
    </source>
</reference>
<keyword evidence="1" id="KW-0687">Ribonucleoprotein</keyword>
<gene>
    <name evidence="1" type="ORF">ALC60_07578</name>
</gene>
<keyword evidence="1" id="KW-0689">Ribosomal protein</keyword>
<dbReference type="STRING" id="64791.A0A151WZG2"/>
<dbReference type="PANTHER" id="PTHR28589">
    <property type="entry name" value="28S RIBOSOMAL PROTEIN S34, MITOCHONDRIAL"/>
    <property type="match status" value="1"/>
</dbReference>
<dbReference type="PANTHER" id="PTHR28589:SF1">
    <property type="entry name" value="SMALL RIBOSOMAL SUBUNIT PROTEIN MS34"/>
    <property type="match status" value="1"/>
</dbReference>
<dbReference type="GO" id="GO:0003735">
    <property type="term" value="F:structural constituent of ribosome"/>
    <property type="evidence" value="ECO:0007669"/>
    <property type="project" value="InterPro"/>
</dbReference>
<dbReference type="Proteomes" id="UP000075809">
    <property type="component" value="Unassembled WGS sequence"/>
</dbReference>
<sequence>MPIKLIGRTTDFKGKPLWEIVANLKNFGVGRLVIRNRFQRYPEPCYMKILKVAGMPLPDRPYTDRKVIALVEKVFRGNRSSKPVQLDSSTYKADYVLVPKDQEHIFLNNTKVMEKRILPRVTDFPPLFSQLIINQMKAKGIAVSAEPKLNLRYNLAATDFKSYRVAEESETPTVKLNFKMDESSSLFPKPEETAAS</sequence>
<dbReference type="EMBL" id="KQ982638">
    <property type="protein sequence ID" value="KYQ53290.1"/>
    <property type="molecule type" value="Genomic_DNA"/>
</dbReference>
<name>A0A151WZG2_9HYME</name>
<dbReference type="InterPro" id="IPR032053">
    <property type="entry name" value="Ribosomal_mS34"/>
</dbReference>
<dbReference type="Pfam" id="PF16053">
    <property type="entry name" value="MRP-S34"/>
    <property type="match status" value="1"/>
</dbReference>
<dbReference type="OrthoDB" id="16434at2759"/>
<dbReference type="GO" id="GO:0005739">
    <property type="term" value="C:mitochondrion"/>
    <property type="evidence" value="ECO:0007669"/>
    <property type="project" value="InterPro"/>
</dbReference>
<evidence type="ECO:0000313" key="2">
    <source>
        <dbReference type="Proteomes" id="UP000075809"/>
    </source>
</evidence>
<proteinExistence type="predicted"/>
<organism evidence="1 2">
    <name type="scientific">Mycetomoellerius zeteki</name>
    <dbReference type="NCBI Taxonomy" id="64791"/>
    <lineage>
        <taxon>Eukaryota</taxon>
        <taxon>Metazoa</taxon>
        <taxon>Ecdysozoa</taxon>
        <taxon>Arthropoda</taxon>
        <taxon>Hexapoda</taxon>
        <taxon>Insecta</taxon>
        <taxon>Pterygota</taxon>
        <taxon>Neoptera</taxon>
        <taxon>Endopterygota</taxon>
        <taxon>Hymenoptera</taxon>
        <taxon>Apocrita</taxon>
        <taxon>Aculeata</taxon>
        <taxon>Formicoidea</taxon>
        <taxon>Formicidae</taxon>
        <taxon>Myrmicinae</taxon>
        <taxon>Mycetomoellerius</taxon>
    </lineage>
</organism>
<dbReference type="AlphaFoldDB" id="A0A151WZG2"/>
<protein>
    <submittedName>
        <fullName evidence="1">28S ribosomal protein S34, mitochondrial</fullName>
    </submittedName>
</protein>
<dbReference type="KEGG" id="mzt:108724473"/>